<dbReference type="RefSeq" id="WP_188632506.1">
    <property type="nucleotide sequence ID" value="NZ_BMNQ01000016.1"/>
</dbReference>
<dbReference type="InterPro" id="IPR045792">
    <property type="entry name" value="DUF6036"/>
</dbReference>
<proteinExistence type="predicted"/>
<gene>
    <name evidence="2" type="ORF">GCM10007063_15270</name>
</gene>
<accession>A0A917PVE4</accession>
<sequence>MATEKISKELFLEILDVLDERLGENMLNMSLNIYGGTVMMISFDVRPATKDIDAIFETSPQIEAILTDIAETYKLDKEWINQDIKEPLKYVKNEELEELFTYKHLKVFGPSAEQMLAMKILSSRAEPFRDFTDAEYLIDFLGIETLDQVLGIFDKYIGRKFLRDRQKMFLNYVGKDLGKSWKEFTV</sequence>
<dbReference type="EMBL" id="BMNQ01000016">
    <property type="protein sequence ID" value="GGJ93680.1"/>
    <property type="molecule type" value="Genomic_DNA"/>
</dbReference>
<dbReference type="Proteomes" id="UP000658382">
    <property type="component" value="Unassembled WGS sequence"/>
</dbReference>
<reference evidence="2" key="2">
    <citation type="submission" date="2020-09" db="EMBL/GenBank/DDBJ databases">
        <authorList>
            <person name="Sun Q."/>
            <person name="Ohkuma M."/>
        </authorList>
    </citation>
    <scope>NUCLEOTIDE SEQUENCE</scope>
    <source>
        <strain evidence="2">JCM 12580</strain>
    </source>
</reference>
<feature type="domain" description="DUF6036" evidence="1">
    <location>
        <begin position="19"/>
        <end position="150"/>
    </location>
</feature>
<organism evidence="2 3">
    <name type="scientific">Lentibacillus kapialis</name>
    <dbReference type="NCBI Taxonomy" id="340214"/>
    <lineage>
        <taxon>Bacteria</taxon>
        <taxon>Bacillati</taxon>
        <taxon>Bacillota</taxon>
        <taxon>Bacilli</taxon>
        <taxon>Bacillales</taxon>
        <taxon>Bacillaceae</taxon>
        <taxon>Lentibacillus</taxon>
    </lineage>
</organism>
<protein>
    <recommendedName>
        <fullName evidence="1">DUF6036 domain-containing protein</fullName>
    </recommendedName>
</protein>
<dbReference type="Pfam" id="PF19502">
    <property type="entry name" value="DUF6036"/>
    <property type="match status" value="1"/>
</dbReference>
<comment type="caution">
    <text evidence="2">The sequence shown here is derived from an EMBL/GenBank/DDBJ whole genome shotgun (WGS) entry which is preliminary data.</text>
</comment>
<evidence type="ECO:0000259" key="1">
    <source>
        <dbReference type="Pfam" id="PF19502"/>
    </source>
</evidence>
<evidence type="ECO:0000313" key="3">
    <source>
        <dbReference type="Proteomes" id="UP000658382"/>
    </source>
</evidence>
<reference evidence="2" key="1">
    <citation type="journal article" date="2014" name="Int. J. Syst. Evol. Microbiol.">
        <title>Complete genome sequence of Corynebacterium casei LMG S-19264T (=DSM 44701T), isolated from a smear-ripened cheese.</title>
        <authorList>
            <consortium name="US DOE Joint Genome Institute (JGI-PGF)"/>
            <person name="Walter F."/>
            <person name="Albersmeier A."/>
            <person name="Kalinowski J."/>
            <person name="Ruckert C."/>
        </authorList>
    </citation>
    <scope>NUCLEOTIDE SEQUENCE</scope>
    <source>
        <strain evidence="2">JCM 12580</strain>
    </source>
</reference>
<name>A0A917PVE4_9BACI</name>
<dbReference type="AlphaFoldDB" id="A0A917PVE4"/>
<keyword evidence="3" id="KW-1185">Reference proteome</keyword>
<evidence type="ECO:0000313" key="2">
    <source>
        <dbReference type="EMBL" id="GGJ93680.1"/>
    </source>
</evidence>